<dbReference type="PROSITE" id="PS51140">
    <property type="entry name" value="CUE"/>
    <property type="match status" value="1"/>
</dbReference>
<evidence type="ECO:0000313" key="4">
    <source>
        <dbReference type="EMBL" id="KAK9945373.1"/>
    </source>
</evidence>
<dbReference type="Pfam" id="PF02845">
    <property type="entry name" value="CUE"/>
    <property type="match status" value="1"/>
</dbReference>
<dbReference type="PANTHER" id="PTHR48459">
    <property type="entry name" value="CUE DOMAIN-CONTAINING PROTEIN"/>
    <property type="match status" value="1"/>
</dbReference>
<evidence type="ECO:0000256" key="1">
    <source>
        <dbReference type="SAM" id="Coils"/>
    </source>
</evidence>
<reference evidence="4 5" key="1">
    <citation type="journal article" date="2023" name="G3 (Bethesda)">
        <title>A chromosome-length genome assembly and annotation of blackberry (Rubus argutus, cv. 'Hillquist').</title>
        <authorList>
            <person name="Bruna T."/>
            <person name="Aryal R."/>
            <person name="Dudchenko O."/>
            <person name="Sargent D.J."/>
            <person name="Mead D."/>
            <person name="Buti M."/>
            <person name="Cavallini A."/>
            <person name="Hytonen T."/>
            <person name="Andres J."/>
            <person name="Pham M."/>
            <person name="Weisz D."/>
            <person name="Mascagni F."/>
            <person name="Usai G."/>
            <person name="Natali L."/>
            <person name="Bassil N."/>
            <person name="Fernandez G.E."/>
            <person name="Lomsadze A."/>
            <person name="Armour M."/>
            <person name="Olukolu B."/>
            <person name="Poorten T."/>
            <person name="Britton C."/>
            <person name="Davik J."/>
            <person name="Ashrafi H."/>
            <person name="Aiden E.L."/>
            <person name="Borodovsky M."/>
            <person name="Worthington M."/>
        </authorList>
    </citation>
    <scope>NUCLEOTIDE SEQUENCE [LARGE SCALE GENOMIC DNA]</scope>
    <source>
        <strain evidence="4">PI 553951</strain>
    </source>
</reference>
<organism evidence="4 5">
    <name type="scientific">Rubus argutus</name>
    <name type="common">Southern blackberry</name>
    <dbReference type="NCBI Taxonomy" id="59490"/>
    <lineage>
        <taxon>Eukaryota</taxon>
        <taxon>Viridiplantae</taxon>
        <taxon>Streptophyta</taxon>
        <taxon>Embryophyta</taxon>
        <taxon>Tracheophyta</taxon>
        <taxon>Spermatophyta</taxon>
        <taxon>Magnoliopsida</taxon>
        <taxon>eudicotyledons</taxon>
        <taxon>Gunneridae</taxon>
        <taxon>Pentapetalae</taxon>
        <taxon>rosids</taxon>
        <taxon>fabids</taxon>
        <taxon>Rosales</taxon>
        <taxon>Rosaceae</taxon>
        <taxon>Rosoideae</taxon>
        <taxon>Rosoideae incertae sedis</taxon>
        <taxon>Rubus</taxon>
    </lineage>
</organism>
<dbReference type="Proteomes" id="UP001457282">
    <property type="component" value="Unassembled WGS sequence"/>
</dbReference>
<feature type="region of interest" description="Disordered" evidence="2">
    <location>
        <begin position="89"/>
        <end position="110"/>
    </location>
</feature>
<evidence type="ECO:0000313" key="5">
    <source>
        <dbReference type="Proteomes" id="UP001457282"/>
    </source>
</evidence>
<feature type="region of interest" description="Disordered" evidence="2">
    <location>
        <begin position="52"/>
        <end position="71"/>
    </location>
</feature>
<dbReference type="InterPro" id="IPR009060">
    <property type="entry name" value="UBA-like_sf"/>
</dbReference>
<dbReference type="SMART" id="SM00546">
    <property type="entry name" value="CUE"/>
    <property type="match status" value="1"/>
</dbReference>
<protein>
    <recommendedName>
        <fullName evidence="3">CUE domain-containing protein</fullName>
    </recommendedName>
</protein>
<dbReference type="SUPFAM" id="SSF46934">
    <property type="entry name" value="UBA-like"/>
    <property type="match status" value="1"/>
</dbReference>
<dbReference type="CDD" id="cd14279">
    <property type="entry name" value="CUE"/>
    <property type="match status" value="1"/>
</dbReference>
<evidence type="ECO:0000259" key="3">
    <source>
        <dbReference type="PROSITE" id="PS51140"/>
    </source>
</evidence>
<feature type="domain" description="CUE" evidence="3">
    <location>
        <begin position="2"/>
        <end position="45"/>
    </location>
</feature>
<dbReference type="EMBL" id="JBEDUW010000002">
    <property type="protein sequence ID" value="KAK9945373.1"/>
    <property type="molecule type" value="Genomic_DNA"/>
</dbReference>
<proteinExistence type="predicted"/>
<dbReference type="InterPro" id="IPR003892">
    <property type="entry name" value="CUE"/>
</dbReference>
<accession>A0AAW1YC43</accession>
<keyword evidence="1" id="KW-0175">Coiled coil</keyword>
<gene>
    <name evidence="4" type="ORF">M0R45_010893</name>
</gene>
<name>A0AAW1YC43_RUBAR</name>
<comment type="caution">
    <text evidence="4">The sequence shown here is derived from an EMBL/GenBank/DDBJ whole genome shotgun (WGS) entry which is preliminary data.</text>
</comment>
<dbReference type="AlphaFoldDB" id="A0AAW1YC43"/>
<evidence type="ECO:0000256" key="2">
    <source>
        <dbReference type="SAM" id="MobiDB-lite"/>
    </source>
</evidence>
<feature type="coiled-coil region" evidence="1">
    <location>
        <begin position="370"/>
        <end position="422"/>
    </location>
</feature>
<keyword evidence="5" id="KW-1185">Reference proteome</keyword>
<sequence>MGFNAVFSSLKEVFPQVDFRVLKAVAIENSNDLDAAVNDVLNEVLPFLTKRPESPAKVQTPGGQPTAVNHEEQSKELIHQQVDKEAEVGPFPEAGSTAGENTNNNGHTELTIGASDEVSTLVDDTNPMQNDLASSDVDQAIEHRELECVNTESNELDYVGNVEAGLQQSPSGMTTSSIHEKDGVNDSTVIVSYEWKDFDFPEPHDLADPLLEGESSIVQLDPPFPEHASEAVPSKQDDSISDMVDMKESTTSSICNIDVLEEIIEDAKHNKKTLFSAMESVITMMRKVELEEKAVDHATEEAARGGQDIMVKVEALKQMLTHAKDANDMHAGEVYGEKAILATEVRELQCRLLSLSDERDKSLAILDEMRETLEARLAGVAELRKMAEDEKLENEESARKALAEQEAIMEKVVEESKTLQQAAEENSKLREFLMNRGRVVDMLQGEISVICQDVRLLKEKFDEHVPLSQSVSSSQTSCILASSGSSLKSMASDLLPERVESVESLKTLERTSPVSSVDGLSPKCGLADDTARVEKQALMDDGWDVFDEDLLE</sequence>
<dbReference type="PANTHER" id="PTHR48459:SF1">
    <property type="entry name" value="CUE DOMAIN-CONTAINING PROTEIN"/>
    <property type="match status" value="1"/>
</dbReference>
<feature type="compositionally biased region" description="Polar residues" evidence="2">
    <location>
        <begin position="98"/>
        <end position="108"/>
    </location>
</feature>
<dbReference type="GO" id="GO:0043130">
    <property type="term" value="F:ubiquitin binding"/>
    <property type="evidence" value="ECO:0007669"/>
    <property type="project" value="InterPro"/>
</dbReference>